<organism evidence="2 3">
    <name type="scientific">Penicillium ucsense</name>
    <dbReference type="NCBI Taxonomy" id="2839758"/>
    <lineage>
        <taxon>Eukaryota</taxon>
        <taxon>Fungi</taxon>
        <taxon>Dikarya</taxon>
        <taxon>Ascomycota</taxon>
        <taxon>Pezizomycotina</taxon>
        <taxon>Eurotiomycetes</taxon>
        <taxon>Eurotiomycetidae</taxon>
        <taxon>Eurotiales</taxon>
        <taxon>Aspergillaceae</taxon>
        <taxon>Penicillium</taxon>
    </lineage>
</organism>
<dbReference type="GO" id="GO:0005975">
    <property type="term" value="P:carbohydrate metabolic process"/>
    <property type="evidence" value="ECO:0007669"/>
    <property type="project" value="InterPro"/>
</dbReference>
<dbReference type="PRINTS" id="PR01950">
    <property type="entry name" value="LANCSUPER"/>
</dbReference>
<dbReference type="EMBL" id="WIWV01000090">
    <property type="protein sequence ID" value="KAF7714255.1"/>
    <property type="molecule type" value="Genomic_DNA"/>
</dbReference>
<evidence type="ECO:0000313" key="2">
    <source>
        <dbReference type="EMBL" id="KAF7714255.1"/>
    </source>
</evidence>
<dbReference type="SMART" id="SM01260">
    <property type="entry name" value="LANC_like"/>
    <property type="match status" value="1"/>
</dbReference>
<sequence length="522" mass="57548">MTISQRPRFYENKLVPVEINPVSLIDSLRELRMAVHNGADKLNTNEPLHDKWNHGGMFLKFSGISLAFLRLDYQNPVLSSGNATASSFLKDALARIPCGLPDVPLIPSRLSPAGSFSPLAAVALRILAEVAKSGWGARERPSIALELIKCLEDAVNLALENPWILPHGEHRMGGDEILYGRAGLLWLLLNVRAHQYDESTTKLLSPVLAKLPNLIGVIIDAGREGSKHYRQEHGDEDAHPLMYAWMEGHYGFGAAHGATGILSVLLSCATEEISEYIPEIGETITALCKFCVAHSGHLPKALPPRDSNEPFELVQFCHGSPAILLLLGVALNNEQLTQGYWHPAWDQALYQATCRVWEEGLLSKGGSLCHGVSGNAWPWLLLHDAFEYKADVINGARSRFVQNSAGLESLDESLPSKLTPDFFLSRALAFMLHSLETRPYRDDQVPSEYDYCMPDEPNSLFNGLAGNLVAWAETCAVVQARLRRMMIFEDRGSLKDDHAFQKALRCRLGFPMIGGNGARGAL</sequence>
<keyword evidence="1" id="KW-0862">Zinc</keyword>
<dbReference type="SUPFAM" id="SSF158745">
    <property type="entry name" value="LanC-like"/>
    <property type="match status" value="1"/>
</dbReference>
<dbReference type="InterPro" id="IPR012341">
    <property type="entry name" value="6hp_glycosidase-like_sf"/>
</dbReference>
<reference evidence="2" key="1">
    <citation type="journal article" date="2020" name="Front. Microbiol.">
        <title>Gene regulatory networks of Penicillium echinulatum 2HH and Penicillium oxalicum 114-2 inferred by a computational biology approach.</title>
        <authorList>
            <person name="Lenz A.R."/>
            <person name="Galan-Vasquez E."/>
            <person name="Balbinot E."/>
            <person name="De Abreu F.P."/>
            <person name="De Oliveira N.S."/>
            <person name="Da Rosa L.O."/>
            <person name="De Avila E Silva S."/>
            <person name="Camassola M."/>
            <person name="Dillon A.J.P."/>
            <person name="Perez-Rueda E."/>
        </authorList>
    </citation>
    <scope>NUCLEOTIDE SEQUENCE</scope>
    <source>
        <strain evidence="2">S1M29</strain>
    </source>
</reference>
<evidence type="ECO:0008006" key="4">
    <source>
        <dbReference type="Google" id="ProtNLM"/>
    </source>
</evidence>
<accession>A0A8J8W0H2</accession>
<feature type="binding site" evidence="1">
    <location>
        <position position="370"/>
    </location>
    <ligand>
        <name>Zn(2+)</name>
        <dbReference type="ChEBI" id="CHEBI:29105"/>
    </ligand>
</feature>
<dbReference type="Pfam" id="PF05147">
    <property type="entry name" value="LANC_like"/>
    <property type="match status" value="1"/>
</dbReference>
<feature type="binding site" evidence="1">
    <location>
        <position position="369"/>
    </location>
    <ligand>
        <name>Zn(2+)</name>
        <dbReference type="ChEBI" id="CHEBI:29105"/>
    </ligand>
</feature>
<dbReference type="CDD" id="cd04794">
    <property type="entry name" value="euk_LANCL"/>
    <property type="match status" value="1"/>
</dbReference>
<dbReference type="PANTHER" id="PTHR12736:SF7">
    <property type="entry name" value="LANC-LIKE PROTEIN 3"/>
    <property type="match status" value="1"/>
</dbReference>
<dbReference type="GO" id="GO:0031179">
    <property type="term" value="P:peptide modification"/>
    <property type="evidence" value="ECO:0007669"/>
    <property type="project" value="InterPro"/>
</dbReference>
<protein>
    <recommendedName>
        <fullName evidence="4">Lanthionine synthetase C family protein</fullName>
    </recommendedName>
</protein>
<dbReference type="PANTHER" id="PTHR12736">
    <property type="entry name" value="LANC-LIKE PROTEIN"/>
    <property type="match status" value="1"/>
</dbReference>
<keyword evidence="1" id="KW-0479">Metal-binding</keyword>
<dbReference type="InterPro" id="IPR007822">
    <property type="entry name" value="LANC-like"/>
</dbReference>
<dbReference type="GO" id="GO:0046872">
    <property type="term" value="F:metal ion binding"/>
    <property type="evidence" value="ECO:0007669"/>
    <property type="project" value="UniProtKB-KW"/>
</dbReference>
<name>A0A8J8W0H2_9EURO</name>
<feature type="binding site" evidence="1">
    <location>
        <position position="317"/>
    </location>
    <ligand>
        <name>Zn(2+)</name>
        <dbReference type="ChEBI" id="CHEBI:29105"/>
    </ligand>
</feature>
<dbReference type="OrthoDB" id="10257263at2759"/>
<proteinExistence type="predicted"/>
<dbReference type="Proteomes" id="UP000631181">
    <property type="component" value="Unassembled WGS sequence"/>
</dbReference>
<comment type="caution">
    <text evidence="2">The sequence shown here is derived from an EMBL/GenBank/DDBJ whole genome shotgun (WGS) entry which is preliminary data.</text>
</comment>
<keyword evidence="3" id="KW-1185">Reference proteome</keyword>
<gene>
    <name evidence="2" type="ORF">PECM_008617</name>
</gene>
<dbReference type="AlphaFoldDB" id="A0A8J8W0H2"/>
<dbReference type="GO" id="GO:0005886">
    <property type="term" value="C:plasma membrane"/>
    <property type="evidence" value="ECO:0007669"/>
    <property type="project" value="TreeGrafter"/>
</dbReference>
<evidence type="ECO:0000313" key="3">
    <source>
        <dbReference type="Proteomes" id="UP000631181"/>
    </source>
</evidence>
<evidence type="ECO:0000256" key="1">
    <source>
        <dbReference type="PIRSR" id="PIRSR607822-1"/>
    </source>
</evidence>
<dbReference type="Gene3D" id="1.50.10.10">
    <property type="match status" value="1"/>
</dbReference>